<proteinExistence type="predicted"/>
<keyword evidence="1" id="KW-1133">Transmembrane helix</keyword>
<gene>
    <name evidence="2" type="ORF">HYT40_03425</name>
</gene>
<comment type="caution">
    <text evidence="2">The sequence shown here is derived from an EMBL/GenBank/DDBJ whole genome shotgun (WGS) entry which is preliminary data.</text>
</comment>
<dbReference type="AlphaFoldDB" id="A0A931SEE9"/>
<dbReference type="InterPro" id="IPR045584">
    <property type="entry name" value="Pilin-like"/>
</dbReference>
<accession>A0A931SEE9</accession>
<evidence type="ECO:0000313" key="3">
    <source>
        <dbReference type="Proteomes" id="UP000724148"/>
    </source>
</evidence>
<reference evidence="2" key="1">
    <citation type="submission" date="2020-07" db="EMBL/GenBank/DDBJ databases">
        <title>Huge and variable diversity of episymbiotic CPR bacteria and DPANN archaea in groundwater ecosystems.</title>
        <authorList>
            <person name="He C.Y."/>
            <person name="Keren R."/>
            <person name="Whittaker M."/>
            <person name="Farag I.F."/>
            <person name="Doudna J."/>
            <person name="Cate J.H.D."/>
            <person name="Banfield J.F."/>
        </authorList>
    </citation>
    <scope>NUCLEOTIDE SEQUENCE</scope>
    <source>
        <strain evidence="2">NC_groundwater_193_Ag_S-0.1um_51_7</strain>
    </source>
</reference>
<dbReference type="SUPFAM" id="SSF54523">
    <property type="entry name" value="Pili subunits"/>
    <property type="match status" value="1"/>
</dbReference>
<sequence length="227" mass="25042">MLYQGLSRQSIRNPASFLMNQYKERQIPKVLRPHMNVLTGFTMVEIVVMLAIIVFISAVVLANFPGFNENGALIRGQQELASNFRRLQSYVLSVSNVPLQNGSLEKNPPVVGAHFDKGATSYILFVDSPTGALNQYDVENDKLIATVQFLRRISLNKLYVVAGGACINQEFLKLDVVFRSPEARLTLSGDGAKISDSCSFAKIEMKTPSLGLVRTVSVWVTGQIGMQ</sequence>
<organism evidence="2 3">
    <name type="scientific">Candidatus Sungiibacteriota bacterium</name>
    <dbReference type="NCBI Taxonomy" id="2750080"/>
    <lineage>
        <taxon>Bacteria</taxon>
        <taxon>Candidatus Sungiibacteriota</taxon>
    </lineage>
</organism>
<feature type="transmembrane region" description="Helical" evidence="1">
    <location>
        <begin position="37"/>
        <end position="62"/>
    </location>
</feature>
<dbReference type="Proteomes" id="UP000724148">
    <property type="component" value="Unassembled WGS sequence"/>
</dbReference>
<protein>
    <submittedName>
        <fullName evidence="2">Type II secretion system protein</fullName>
    </submittedName>
</protein>
<keyword evidence="1" id="KW-0472">Membrane</keyword>
<evidence type="ECO:0000256" key="1">
    <source>
        <dbReference type="SAM" id="Phobius"/>
    </source>
</evidence>
<name>A0A931SEE9_9BACT</name>
<evidence type="ECO:0000313" key="2">
    <source>
        <dbReference type="EMBL" id="MBI2097168.1"/>
    </source>
</evidence>
<dbReference type="EMBL" id="JACOZA010000083">
    <property type="protein sequence ID" value="MBI2097168.1"/>
    <property type="molecule type" value="Genomic_DNA"/>
</dbReference>
<keyword evidence="1" id="KW-0812">Transmembrane</keyword>